<keyword evidence="5 6" id="KW-0472">Membrane</keyword>
<evidence type="ECO:0000256" key="4">
    <source>
        <dbReference type="ARBA" id="ARBA00022989"/>
    </source>
</evidence>
<feature type="transmembrane region" description="Helical" evidence="6">
    <location>
        <begin position="191"/>
        <end position="211"/>
    </location>
</feature>
<protein>
    <recommendedName>
        <fullName evidence="6">TVP38/TMEM64 family membrane protein</fullName>
    </recommendedName>
</protein>
<dbReference type="PANTHER" id="PTHR12677">
    <property type="entry name" value="GOLGI APPARATUS MEMBRANE PROTEIN TVP38-RELATED"/>
    <property type="match status" value="1"/>
</dbReference>
<keyword evidence="3 6" id="KW-0812">Transmembrane</keyword>
<feature type="transmembrane region" description="Helical" evidence="6">
    <location>
        <begin position="161"/>
        <end position="185"/>
    </location>
</feature>
<evidence type="ECO:0000256" key="3">
    <source>
        <dbReference type="ARBA" id="ARBA00022692"/>
    </source>
</evidence>
<dbReference type="RefSeq" id="WP_073375636.1">
    <property type="nucleotide sequence ID" value="NZ_FQXS01000010.1"/>
</dbReference>
<comment type="similarity">
    <text evidence="6">Belongs to the TVP38/TMEM64 family.</text>
</comment>
<evidence type="ECO:0000256" key="6">
    <source>
        <dbReference type="RuleBase" id="RU366058"/>
    </source>
</evidence>
<dbReference type="EMBL" id="FQXS01000010">
    <property type="protein sequence ID" value="SHH80344.1"/>
    <property type="molecule type" value="Genomic_DNA"/>
</dbReference>
<gene>
    <name evidence="7" type="ORF">SAMN02745124_01966</name>
</gene>
<keyword evidence="8" id="KW-1185">Reference proteome</keyword>
<reference evidence="7 8" key="1">
    <citation type="submission" date="2016-11" db="EMBL/GenBank/DDBJ databases">
        <authorList>
            <person name="Jaros S."/>
            <person name="Januszkiewicz K."/>
            <person name="Wedrychowicz H."/>
        </authorList>
    </citation>
    <scope>NUCLEOTIDE SEQUENCE [LARGE SCALE GENOMIC DNA]</scope>
    <source>
        <strain evidence="7 8">DSM 9705</strain>
    </source>
</reference>
<dbReference type="STRING" id="1121409.SAMN02745124_01966"/>
<accession>A0A1M5VZB2</accession>
<feature type="transmembrane region" description="Helical" evidence="6">
    <location>
        <begin position="83"/>
        <end position="105"/>
    </location>
</feature>
<evidence type="ECO:0000256" key="2">
    <source>
        <dbReference type="ARBA" id="ARBA00022475"/>
    </source>
</evidence>
<organism evidence="7 8">
    <name type="scientific">Desulfofustis glycolicus DSM 9705</name>
    <dbReference type="NCBI Taxonomy" id="1121409"/>
    <lineage>
        <taxon>Bacteria</taxon>
        <taxon>Pseudomonadati</taxon>
        <taxon>Thermodesulfobacteriota</taxon>
        <taxon>Desulfobulbia</taxon>
        <taxon>Desulfobulbales</taxon>
        <taxon>Desulfocapsaceae</taxon>
        <taxon>Desulfofustis</taxon>
    </lineage>
</organism>
<feature type="transmembrane region" description="Helical" evidence="6">
    <location>
        <begin position="55"/>
        <end position="76"/>
    </location>
</feature>
<feature type="transmembrane region" description="Helical" evidence="6">
    <location>
        <begin position="12"/>
        <end position="35"/>
    </location>
</feature>
<feature type="transmembrane region" description="Helical" evidence="6">
    <location>
        <begin position="133"/>
        <end position="149"/>
    </location>
</feature>
<keyword evidence="2 6" id="KW-1003">Cell membrane</keyword>
<proteinExistence type="inferred from homology"/>
<dbReference type="Proteomes" id="UP000184139">
    <property type="component" value="Unassembled WGS sequence"/>
</dbReference>
<dbReference type="OrthoDB" id="5471948at2"/>
<name>A0A1M5VZB2_9BACT</name>
<comment type="subcellular location">
    <subcellularLocation>
        <location evidence="1 6">Cell membrane</location>
        <topology evidence="1 6">Multi-pass membrane protein</topology>
    </subcellularLocation>
</comment>
<dbReference type="PANTHER" id="PTHR12677:SF59">
    <property type="entry name" value="GOLGI APPARATUS MEMBRANE PROTEIN TVP38-RELATED"/>
    <property type="match status" value="1"/>
</dbReference>
<dbReference type="AlphaFoldDB" id="A0A1M5VZB2"/>
<keyword evidence="4 6" id="KW-1133">Transmembrane helix</keyword>
<evidence type="ECO:0000313" key="7">
    <source>
        <dbReference type="EMBL" id="SHH80344.1"/>
    </source>
</evidence>
<dbReference type="GO" id="GO:0005886">
    <property type="term" value="C:plasma membrane"/>
    <property type="evidence" value="ECO:0007669"/>
    <property type="project" value="UniProtKB-SubCell"/>
</dbReference>
<sequence length="236" mass="26392">MDDRSTRRIVVARIRVIVLVIIFLALLAVAIYAVINHEPVTVLKNYLENRVHPALFILLMAVLPIGGVPISIFLVLVGMRFGIVVGVVLAAVTMLFHLSVTYYLVHSFLRVWITGLLQRFHIPVPELQIMSNKRYAIVFMLVPGLPYMVKNNLLALTGMPLVPFLLIGWLSQYLTSIPFIIFGGAVMEMDYSVLALALVLILTGFLLQRFIRDNLPASVKRLLSGAEAEDRNDPDV</sequence>
<evidence type="ECO:0000256" key="5">
    <source>
        <dbReference type="ARBA" id="ARBA00023136"/>
    </source>
</evidence>
<dbReference type="InterPro" id="IPR015414">
    <property type="entry name" value="TMEM64"/>
</dbReference>
<evidence type="ECO:0000256" key="1">
    <source>
        <dbReference type="ARBA" id="ARBA00004651"/>
    </source>
</evidence>
<evidence type="ECO:0000313" key="8">
    <source>
        <dbReference type="Proteomes" id="UP000184139"/>
    </source>
</evidence>